<feature type="transmembrane region" description="Helical" evidence="1">
    <location>
        <begin position="34"/>
        <end position="51"/>
    </location>
</feature>
<protein>
    <recommendedName>
        <fullName evidence="4">Fatty acid desaturase domain-containing protein</fullName>
    </recommendedName>
</protein>
<accession>A0A1G2AU42</accession>
<sequence length="129" mass="15003">MEIQLSQKNFEALSEKVHNIVKTQNWWQRHGMEFVYLLLRILLFASGFLIFAQTGILFKIFGIIIISYAYYGIGITGTHETRHNAFVESRFWNKAWAAMPLSSVTLNITSFQNFRIACLRRFVRSSCST</sequence>
<dbReference type="EMBL" id="MHKB01000002">
    <property type="protein sequence ID" value="OGY80019.1"/>
    <property type="molecule type" value="Genomic_DNA"/>
</dbReference>
<keyword evidence="1" id="KW-1133">Transmembrane helix</keyword>
<keyword evidence="1" id="KW-0812">Transmembrane</keyword>
<name>A0A1G2AU42_9BACT</name>
<reference evidence="2 3" key="1">
    <citation type="journal article" date="2016" name="Nat. Commun.">
        <title>Thousands of microbial genomes shed light on interconnected biogeochemical processes in an aquifer system.</title>
        <authorList>
            <person name="Anantharaman K."/>
            <person name="Brown C.T."/>
            <person name="Hug L.A."/>
            <person name="Sharon I."/>
            <person name="Castelle C.J."/>
            <person name="Probst A.J."/>
            <person name="Thomas B.C."/>
            <person name="Singh A."/>
            <person name="Wilkins M.J."/>
            <person name="Karaoz U."/>
            <person name="Brodie E.L."/>
            <person name="Williams K.H."/>
            <person name="Hubbard S.S."/>
            <person name="Banfield J.F."/>
        </authorList>
    </citation>
    <scope>NUCLEOTIDE SEQUENCE [LARGE SCALE GENOMIC DNA]</scope>
</reference>
<dbReference type="STRING" id="1798540.A3B74_05180"/>
<evidence type="ECO:0000313" key="3">
    <source>
        <dbReference type="Proteomes" id="UP000177165"/>
    </source>
</evidence>
<evidence type="ECO:0000256" key="1">
    <source>
        <dbReference type="SAM" id="Phobius"/>
    </source>
</evidence>
<evidence type="ECO:0008006" key="4">
    <source>
        <dbReference type="Google" id="ProtNLM"/>
    </source>
</evidence>
<comment type="caution">
    <text evidence="2">The sequence shown here is derived from an EMBL/GenBank/DDBJ whole genome shotgun (WGS) entry which is preliminary data.</text>
</comment>
<evidence type="ECO:0000313" key="2">
    <source>
        <dbReference type="EMBL" id="OGY80019.1"/>
    </source>
</evidence>
<feature type="transmembrane region" description="Helical" evidence="1">
    <location>
        <begin position="56"/>
        <end position="75"/>
    </location>
</feature>
<gene>
    <name evidence="2" type="ORF">A3B74_05180</name>
</gene>
<dbReference type="AlphaFoldDB" id="A0A1G2AU42"/>
<organism evidence="2 3">
    <name type="scientific">Candidatus Kerfeldbacteria bacterium RIFCSPHIGHO2_02_FULL_42_14</name>
    <dbReference type="NCBI Taxonomy" id="1798540"/>
    <lineage>
        <taxon>Bacteria</taxon>
        <taxon>Candidatus Kerfeldiibacteriota</taxon>
    </lineage>
</organism>
<keyword evidence="1" id="KW-0472">Membrane</keyword>
<proteinExistence type="predicted"/>
<dbReference type="Proteomes" id="UP000177165">
    <property type="component" value="Unassembled WGS sequence"/>
</dbReference>